<keyword evidence="6 11" id="KW-0862">Zinc</keyword>
<dbReference type="GO" id="GO:0005675">
    <property type="term" value="C:transcription factor TFIIH holo complex"/>
    <property type="evidence" value="ECO:0007669"/>
    <property type="project" value="UniProtKB-UniRule"/>
</dbReference>
<evidence type="ECO:0000256" key="2">
    <source>
        <dbReference type="ARBA" id="ARBA00006092"/>
    </source>
</evidence>
<keyword evidence="3 11" id="KW-0479">Metal-binding</keyword>
<dbReference type="eggNOG" id="KOG2807">
    <property type="taxonomic scope" value="Eukaryota"/>
</dbReference>
<dbReference type="Pfam" id="PF07975">
    <property type="entry name" value="C1_4"/>
    <property type="match status" value="1"/>
</dbReference>
<dbReference type="GO" id="GO:0006357">
    <property type="term" value="P:regulation of transcription by RNA polymerase II"/>
    <property type="evidence" value="ECO:0007669"/>
    <property type="project" value="TreeGrafter"/>
</dbReference>
<keyword evidence="8 11" id="KW-0804">Transcription</keyword>
<comment type="similarity">
    <text evidence="2 11">Belongs to the GTF2H2 family.</text>
</comment>
<dbReference type="GO" id="GO:0006289">
    <property type="term" value="P:nucleotide-excision repair"/>
    <property type="evidence" value="ECO:0007669"/>
    <property type="project" value="UniProtKB-UniRule"/>
</dbReference>
<dbReference type="SMART" id="SM00327">
    <property type="entry name" value="VWA"/>
    <property type="match status" value="1"/>
</dbReference>
<evidence type="ECO:0000256" key="5">
    <source>
        <dbReference type="ARBA" id="ARBA00022771"/>
    </source>
</evidence>
<dbReference type="KEGG" id="mpp:MICPUCDRAFT_21068"/>
<evidence type="ECO:0000313" key="15">
    <source>
        <dbReference type="Proteomes" id="UP000001876"/>
    </source>
</evidence>
<evidence type="ECO:0000256" key="7">
    <source>
        <dbReference type="ARBA" id="ARBA00023015"/>
    </source>
</evidence>
<dbReference type="PIRSF" id="PIRSF015919">
    <property type="entry name" value="TFIIH_SSL1"/>
    <property type="match status" value="1"/>
</dbReference>
<evidence type="ECO:0000256" key="11">
    <source>
        <dbReference type="PIRNR" id="PIRNR015919"/>
    </source>
</evidence>
<feature type="zinc finger region" description="C4-type" evidence="12">
    <location>
        <begin position="289"/>
        <end position="306"/>
    </location>
</feature>
<dbReference type="NCBIfam" id="TIGR00622">
    <property type="entry name" value="ssl1"/>
    <property type="match status" value="1"/>
</dbReference>
<proteinExistence type="inferred from homology"/>
<dbReference type="GeneID" id="9687581"/>
<dbReference type="RefSeq" id="XP_003061932.1">
    <property type="nucleotide sequence ID" value="XM_003061886.1"/>
</dbReference>
<evidence type="ECO:0000256" key="6">
    <source>
        <dbReference type="ARBA" id="ARBA00022833"/>
    </source>
</evidence>
<dbReference type="Gene3D" id="3.30.40.10">
    <property type="entry name" value="Zinc/RING finger domain, C3HC4 (zinc finger)"/>
    <property type="match status" value="1"/>
</dbReference>
<dbReference type="PANTHER" id="PTHR12695">
    <property type="entry name" value="GENERAL TRANSCRIPTION FACTOR IIH SUBUNIT 2"/>
    <property type="match status" value="1"/>
</dbReference>
<dbReference type="Pfam" id="PF04056">
    <property type="entry name" value="Ssl1"/>
    <property type="match status" value="1"/>
</dbReference>
<organism evidence="15">
    <name type="scientific">Micromonas pusilla (strain CCMP1545)</name>
    <name type="common">Picoplanktonic green alga</name>
    <dbReference type="NCBI Taxonomy" id="564608"/>
    <lineage>
        <taxon>Eukaryota</taxon>
        <taxon>Viridiplantae</taxon>
        <taxon>Chlorophyta</taxon>
        <taxon>Mamiellophyceae</taxon>
        <taxon>Mamiellales</taxon>
        <taxon>Mamiellaceae</taxon>
        <taxon>Micromonas</taxon>
    </lineage>
</organism>
<dbReference type="GO" id="GO:0000439">
    <property type="term" value="C:transcription factor TFIIH core complex"/>
    <property type="evidence" value="ECO:0007669"/>
    <property type="project" value="InterPro"/>
</dbReference>
<dbReference type="STRING" id="564608.C1N2T6"/>
<dbReference type="SUPFAM" id="SSF53300">
    <property type="entry name" value="vWA-like"/>
    <property type="match status" value="1"/>
</dbReference>
<dbReference type="PANTHER" id="PTHR12695:SF2">
    <property type="entry name" value="GENERAL TRANSCRIPTION FACTOR IIH SUBUNIT 2-RELATED"/>
    <property type="match status" value="1"/>
</dbReference>
<dbReference type="OMA" id="INWVEVP"/>
<dbReference type="AlphaFoldDB" id="C1N2T6"/>
<keyword evidence="9" id="KW-0234">DNA repair</keyword>
<keyword evidence="4" id="KW-0227">DNA damage</keyword>
<dbReference type="FunFam" id="3.40.50.410:FF:000015">
    <property type="entry name" value="General transcription factor IIH subunit 2"/>
    <property type="match status" value="1"/>
</dbReference>
<reference evidence="14 15" key="1">
    <citation type="journal article" date="2009" name="Science">
        <title>Green evolution and dynamic adaptations revealed by genomes of the marine picoeukaryotes Micromonas.</title>
        <authorList>
            <person name="Worden A.Z."/>
            <person name="Lee J.H."/>
            <person name="Mock T."/>
            <person name="Rouze P."/>
            <person name="Simmons M.P."/>
            <person name="Aerts A.L."/>
            <person name="Allen A.E."/>
            <person name="Cuvelier M.L."/>
            <person name="Derelle E."/>
            <person name="Everett M.V."/>
            <person name="Foulon E."/>
            <person name="Grimwood J."/>
            <person name="Gundlach H."/>
            <person name="Henrissat B."/>
            <person name="Napoli C."/>
            <person name="McDonald S.M."/>
            <person name="Parker M.S."/>
            <person name="Rombauts S."/>
            <person name="Salamov A."/>
            <person name="Von Dassow P."/>
            <person name="Badger J.H."/>
            <person name="Coutinho P.M."/>
            <person name="Demir E."/>
            <person name="Dubchak I."/>
            <person name="Gentemann C."/>
            <person name="Eikrem W."/>
            <person name="Gready J.E."/>
            <person name="John U."/>
            <person name="Lanier W."/>
            <person name="Lindquist E.A."/>
            <person name="Lucas S."/>
            <person name="Mayer K.F."/>
            <person name="Moreau H."/>
            <person name="Not F."/>
            <person name="Otillar R."/>
            <person name="Panaud O."/>
            <person name="Pangilinan J."/>
            <person name="Paulsen I."/>
            <person name="Piegu B."/>
            <person name="Poliakov A."/>
            <person name="Robbens S."/>
            <person name="Schmutz J."/>
            <person name="Toulza E."/>
            <person name="Wyss T."/>
            <person name="Zelensky A."/>
            <person name="Zhou K."/>
            <person name="Armbrust E.V."/>
            <person name="Bhattacharya D."/>
            <person name="Goodenough U.W."/>
            <person name="Van de Peer Y."/>
            <person name="Grigoriev I.V."/>
        </authorList>
    </citation>
    <scope>NUCLEOTIDE SEQUENCE [LARGE SCALE GENOMIC DNA]</scope>
    <source>
        <strain evidence="14 15">CCMP1545</strain>
    </source>
</reference>
<dbReference type="InterPro" id="IPR007198">
    <property type="entry name" value="Ssl1-like"/>
</dbReference>
<evidence type="ECO:0000256" key="1">
    <source>
        <dbReference type="ARBA" id="ARBA00004123"/>
    </source>
</evidence>
<evidence type="ECO:0000256" key="4">
    <source>
        <dbReference type="ARBA" id="ARBA00022763"/>
    </source>
</evidence>
<protein>
    <recommendedName>
        <fullName evidence="11">General transcription factor IIH subunit</fullName>
    </recommendedName>
</protein>
<dbReference type="InterPro" id="IPR002035">
    <property type="entry name" value="VWF_A"/>
</dbReference>
<dbReference type="SMART" id="SM01047">
    <property type="entry name" value="C1_4"/>
    <property type="match status" value="1"/>
</dbReference>
<dbReference type="InterPro" id="IPR004595">
    <property type="entry name" value="TFIIH_C1-like_dom"/>
</dbReference>
<dbReference type="EMBL" id="GG663745">
    <property type="protein sequence ID" value="EEH53644.1"/>
    <property type="molecule type" value="Genomic_DNA"/>
</dbReference>
<dbReference type="InterPro" id="IPR013083">
    <property type="entry name" value="Znf_RING/FYVE/PHD"/>
</dbReference>
<keyword evidence="10 11" id="KW-0539">Nucleus</keyword>
<dbReference type="InterPro" id="IPR012170">
    <property type="entry name" value="TFIIH_SSL1/p44"/>
</dbReference>
<dbReference type="Gene3D" id="3.40.50.410">
    <property type="entry name" value="von Willebrand factor, type A domain"/>
    <property type="match status" value="1"/>
</dbReference>
<evidence type="ECO:0000256" key="3">
    <source>
        <dbReference type="ARBA" id="ARBA00022723"/>
    </source>
</evidence>
<accession>C1N2T6</accession>
<dbReference type="PROSITE" id="PS00028">
    <property type="entry name" value="ZINC_FINGER_C2H2_1"/>
    <property type="match status" value="1"/>
</dbReference>
<keyword evidence="5" id="KW-0863">Zinc-finger</keyword>
<keyword evidence="7 11" id="KW-0805">Transcription regulation</keyword>
<evidence type="ECO:0000256" key="9">
    <source>
        <dbReference type="ARBA" id="ARBA00023204"/>
    </source>
</evidence>
<keyword evidence="15" id="KW-1185">Reference proteome</keyword>
<comment type="subcellular location">
    <subcellularLocation>
        <location evidence="1 11">Nucleus</location>
    </subcellularLocation>
</comment>
<dbReference type="GO" id="GO:0008270">
    <property type="term" value="F:zinc ion binding"/>
    <property type="evidence" value="ECO:0007669"/>
    <property type="project" value="UniProtKB-UniRule"/>
</dbReference>
<name>C1N2T6_MICPC</name>
<gene>
    <name evidence="14" type="ORF">MICPUCDRAFT_21068</name>
</gene>
<dbReference type="Proteomes" id="UP000001876">
    <property type="component" value="Unassembled WGS sequence"/>
</dbReference>
<evidence type="ECO:0000256" key="10">
    <source>
        <dbReference type="ARBA" id="ARBA00023242"/>
    </source>
</evidence>
<feature type="domain" description="C2H2-type" evidence="13">
    <location>
        <begin position="368"/>
        <end position="388"/>
    </location>
</feature>
<evidence type="ECO:0000256" key="12">
    <source>
        <dbReference type="PIRSR" id="PIRSR015919-1"/>
    </source>
</evidence>
<dbReference type="InterPro" id="IPR046349">
    <property type="entry name" value="C1-like_sf"/>
</dbReference>
<evidence type="ECO:0000259" key="13">
    <source>
        <dbReference type="PROSITE" id="PS00028"/>
    </source>
</evidence>
<evidence type="ECO:0000256" key="8">
    <source>
        <dbReference type="ARBA" id="ARBA00023163"/>
    </source>
</evidence>
<dbReference type="OrthoDB" id="284275at2759"/>
<evidence type="ECO:0000313" key="14">
    <source>
        <dbReference type="EMBL" id="EEH53644.1"/>
    </source>
</evidence>
<dbReference type="GO" id="GO:0006351">
    <property type="term" value="P:DNA-templated transcription"/>
    <property type="evidence" value="ECO:0007669"/>
    <property type="project" value="InterPro"/>
</dbReference>
<dbReference type="InterPro" id="IPR013087">
    <property type="entry name" value="Znf_C2H2_type"/>
</dbReference>
<dbReference type="SUPFAM" id="SSF57889">
    <property type="entry name" value="Cysteine-rich domain"/>
    <property type="match status" value="1"/>
</dbReference>
<sequence>MYGEPEDDDLAAEEQASSLRAFEKHYQSENTWEDLVEDESGMLRVTTGDKGYREKRRKIALAASNSHVCKGMIRFVYVVLDLSQAVNEEDMRPSRLAVISSLMYKFFREFFNQNPLSQLGLVVTRNGIAERVTELSGNPETHIAALKENLDAAGDMSIQNSLEQVHASLVQLPMYGSREVLFVVSALSTCDPGNVHTAIAAAKNAKIRVSVVSVAAEMHVCRRMTEETGGIFGVAQSQHHLEELLMAHAPPPPLNEESTKPSLVEMGFPQKRPLDKDAFFSGRGGDYVCPRCKSRVEELPSQCTVCKLTLVSSAHLARSYHHLFPVPPFTEGFGLDDEGKRHTSCFACYVDFEEGNESTSNENAPSVCPKCKKTFCFVCDVYIHEKLHNCPGCELVKFLAEEGQ</sequence>
<dbReference type="InterPro" id="IPR036465">
    <property type="entry name" value="vWFA_dom_sf"/>
</dbReference>